<sequence length="51" mass="5938">FFVLVINMPPKRKTPPTPSTPPHIANDNRYKPPTPTTLETEIQKARRLDRR</sequence>
<dbReference type="EMBL" id="CAJVQB010001919">
    <property type="protein sequence ID" value="CAG8555694.1"/>
    <property type="molecule type" value="Genomic_DNA"/>
</dbReference>
<proteinExistence type="predicted"/>
<comment type="caution">
    <text evidence="2">The sequence shown here is derived from an EMBL/GenBank/DDBJ whole genome shotgun (WGS) entry which is preliminary data.</text>
</comment>
<evidence type="ECO:0000313" key="2">
    <source>
        <dbReference type="EMBL" id="CAG8555694.1"/>
    </source>
</evidence>
<gene>
    <name evidence="2" type="ORF">GMARGA_LOCUS4774</name>
</gene>
<feature type="non-terminal residue" evidence="2">
    <location>
        <position position="1"/>
    </location>
</feature>
<dbReference type="Proteomes" id="UP000789901">
    <property type="component" value="Unassembled WGS sequence"/>
</dbReference>
<organism evidence="2 3">
    <name type="scientific">Gigaspora margarita</name>
    <dbReference type="NCBI Taxonomy" id="4874"/>
    <lineage>
        <taxon>Eukaryota</taxon>
        <taxon>Fungi</taxon>
        <taxon>Fungi incertae sedis</taxon>
        <taxon>Mucoromycota</taxon>
        <taxon>Glomeromycotina</taxon>
        <taxon>Glomeromycetes</taxon>
        <taxon>Diversisporales</taxon>
        <taxon>Gigasporaceae</taxon>
        <taxon>Gigaspora</taxon>
    </lineage>
</organism>
<feature type="compositionally biased region" description="Basic and acidic residues" evidence="1">
    <location>
        <begin position="41"/>
        <end position="51"/>
    </location>
</feature>
<accession>A0ABN7UE25</accession>
<reference evidence="2 3" key="1">
    <citation type="submission" date="2021-06" db="EMBL/GenBank/DDBJ databases">
        <authorList>
            <person name="Kallberg Y."/>
            <person name="Tangrot J."/>
            <person name="Rosling A."/>
        </authorList>
    </citation>
    <scope>NUCLEOTIDE SEQUENCE [LARGE SCALE GENOMIC DNA]</scope>
    <source>
        <strain evidence="2 3">120-4 pot B 10/14</strain>
    </source>
</reference>
<feature type="region of interest" description="Disordered" evidence="1">
    <location>
        <begin position="1"/>
        <end position="51"/>
    </location>
</feature>
<name>A0ABN7UE25_GIGMA</name>
<evidence type="ECO:0000313" key="3">
    <source>
        <dbReference type="Proteomes" id="UP000789901"/>
    </source>
</evidence>
<evidence type="ECO:0000256" key="1">
    <source>
        <dbReference type="SAM" id="MobiDB-lite"/>
    </source>
</evidence>
<protein>
    <submittedName>
        <fullName evidence="2">13868_t:CDS:1</fullName>
    </submittedName>
</protein>
<keyword evidence="3" id="KW-1185">Reference proteome</keyword>